<proteinExistence type="predicted"/>
<reference evidence="2 3" key="1">
    <citation type="submission" date="2018-03" db="EMBL/GenBank/DDBJ databases">
        <authorList>
            <person name="Keele B.F."/>
        </authorList>
    </citation>
    <scope>NUCLEOTIDE SEQUENCE [LARGE SCALE GENOMIC DNA]</scope>
    <source>
        <strain evidence="2">ZCTH4_d</strain>
    </source>
</reference>
<name>A0A3E0K3D6_9BACI</name>
<evidence type="ECO:0000313" key="3">
    <source>
        <dbReference type="Proteomes" id="UP000257014"/>
    </source>
</evidence>
<evidence type="ECO:0000256" key="1">
    <source>
        <dbReference type="SAM" id="MobiDB-lite"/>
    </source>
</evidence>
<accession>A0A3E0K3D6</accession>
<dbReference type="AlphaFoldDB" id="A0A3E0K3D6"/>
<comment type="caution">
    <text evidence="2">The sequence shown here is derived from an EMBL/GenBank/DDBJ whole genome shotgun (WGS) entry which is preliminary data.</text>
</comment>
<dbReference type="EMBL" id="QEWE01000019">
    <property type="protein sequence ID" value="REJ27815.1"/>
    <property type="molecule type" value="Genomic_DNA"/>
</dbReference>
<protein>
    <submittedName>
        <fullName evidence="2">Uncharacterized protein</fullName>
    </submittedName>
</protein>
<evidence type="ECO:0000313" key="2">
    <source>
        <dbReference type="EMBL" id="REJ27815.1"/>
    </source>
</evidence>
<sequence length="78" mass="8715">MQKGGNEKTPGASPASAAKKNGKQRGHKQENTRIMARPGTKAAGIFRRLREPDRFRVTDADFPTCSCCRFVFRQFRGS</sequence>
<dbReference type="Proteomes" id="UP000257014">
    <property type="component" value="Unassembled WGS sequence"/>
</dbReference>
<gene>
    <name evidence="2" type="ORF">C6P37_10150</name>
</gene>
<organism evidence="2 3">
    <name type="scientific">Caldibacillus debilis</name>
    <dbReference type="NCBI Taxonomy" id="301148"/>
    <lineage>
        <taxon>Bacteria</taxon>
        <taxon>Bacillati</taxon>
        <taxon>Bacillota</taxon>
        <taxon>Bacilli</taxon>
        <taxon>Bacillales</taxon>
        <taxon>Bacillaceae</taxon>
        <taxon>Caldibacillus</taxon>
    </lineage>
</organism>
<feature type="region of interest" description="Disordered" evidence="1">
    <location>
        <begin position="1"/>
        <end position="43"/>
    </location>
</feature>